<evidence type="ECO:0000313" key="3">
    <source>
        <dbReference type="Proteomes" id="UP001050691"/>
    </source>
</evidence>
<dbReference type="AlphaFoldDB" id="A0AAV4ZY76"/>
<proteinExistence type="predicted"/>
<gene>
    <name evidence="2" type="ORF">Clacol_000976</name>
</gene>
<accession>A0AAV4ZY76</accession>
<name>A0AAV4ZY76_9AGAM</name>
<comment type="caution">
    <text evidence="2">The sequence shown here is derived from an EMBL/GenBank/DDBJ whole genome shotgun (WGS) entry which is preliminary data.</text>
</comment>
<keyword evidence="3" id="KW-1185">Reference proteome</keyword>
<reference evidence="2" key="1">
    <citation type="submission" date="2021-10" db="EMBL/GenBank/DDBJ databases">
        <title>De novo Genome Assembly of Clathrus columnatus (Basidiomycota, Fungi) Using Illumina and Nanopore Sequence Data.</title>
        <authorList>
            <person name="Ogiso-Tanaka E."/>
            <person name="Itagaki H."/>
            <person name="Hosoya T."/>
            <person name="Hosaka K."/>
        </authorList>
    </citation>
    <scope>NUCLEOTIDE SEQUENCE</scope>
    <source>
        <strain evidence="2">MO-923</strain>
    </source>
</reference>
<evidence type="ECO:0008006" key="4">
    <source>
        <dbReference type="Google" id="ProtNLM"/>
    </source>
</evidence>
<feature type="compositionally biased region" description="Polar residues" evidence="1">
    <location>
        <begin position="512"/>
        <end position="535"/>
    </location>
</feature>
<dbReference type="EMBL" id="BPWL01000001">
    <property type="protein sequence ID" value="GJJ06780.1"/>
    <property type="molecule type" value="Genomic_DNA"/>
</dbReference>
<feature type="region of interest" description="Disordered" evidence="1">
    <location>
        <begin position="500"/>
        <end position="535"/>
    </location>
</feature>
<evidence type="ECO:0000313" key="2">
    <source>
        <dbReference type="EMBL" id="GJJ06780.1"/>
    </source>
</evidence>
<dbReference type="Proteomes" id="UP001050691">
    <property type="component" value="Unassembled WGS sequence"/>
</dbReference>
<sequence length="573" mass="64994">MKVLGMDFKCAAHRKFSTASTDKFWKHFDPWLLHGIPHFNKRSAYTRELYDLVCEFRLQSNSGQLTENIFQLHRLETRRLQSVWLDYAISNKRELLEKGFRLEFPELLQTSANEDYEVNPAPTNWCIRSLYDHFFENQHRKESEQYLRTLAGHTLGLDAMVKLANKANIYISANTTGHDSNEASVEVETHKKKITVFNPFGGGLLTAVNEDKELVFWELITTNSPVEMLAPLSEYAIRCEALGVDFRNMGEICVDHCCDFCLALNLALPNVSVVQDLMHLKMRILDTVPKKSAYRETVSSDLTKALVVQSASEGKPAIYHSIEEQAQQLQSLLSKYQKTAGVWTSVSETAFKNQFTHIAKGCLQRRHKDLPSHTSGNENWHGRLNSLSRGDASSLPTIVSLVTDAVLRLNLKVNINNLSQPIDSMSRQFRTKASGSHHLYLLNHILRQTEELTGIDKFGLISHKGSRIQTLKNTFKGEQELTPSANEFIEQVTLNGEADCLTPPSSGEKRSYSQFSSENETGLSSNAIIDNDSRNTNNDSIILENQNKQIKLPDDNEDVIIYFQYFKTLIVAE</sequence>
<protein>
    <recommendedName>
        <fullName evidence="4">Transposase</fullName>
    </recommendedName>
</protein>
<organism evidence="2 3">
    <name type="scientific">Clathrus columnatus</name>
    <dbReference type="NCBI Taxonomy" id="1419009"/>
    <lineage>
        <taxon>Eukaryota</taxon>
        <taxon>Fungi</taxon>
        <taxon>Dikarya</taxon>
        <taxon>Basidiomycota</taxon>
        <taxon>Agaricomycotina</taxon>
        <taxon>Agaricomycetes</taxon>
        <taxon>Phallomycetidae</taxon>
        <taxon>Phallales</taxon>
        <taxon>Clathraceae</taxon>
        <taxon>Clathrus</taxon>
    </lineage>
</organism>
<evidence type="ECO:0000256" key="1">
    <source>
        <dbReference type="SAM" id="MobiDB-lite"/>
    </source>
</evidence>